<protein>
    <recommendedName>
        <fullName evidence="6">tRNA(Ile)-lysidine synthase</fullName>
        <ecNumber evidence="6">6.3.4.19</ecNumber>
    </recommendedName>
    <alternativeName>
        <fullName evidence="6">tRNA(Ile)-2-lysyl-cytidine synthase</fullName>
    </alternativeName>
    <alternativeName>
        <fullName evidence="6">tRNA(Ile)-lysidine synthetase</fullName>
    </alternativeName>
</protein>
<dbReference type="NCBIfam" id="TIGR02432">
    <property type="entry name" value="lysidine_TilS_N"/>
    <property type="match status" value="1"/>
</dbReference>
<dbReference type="GO" id="GO:0032267">
    <property type="term" value="F:tRNA(Ile)-lysidine synthase activity"/>
    <property type="evidence" value="ECO:0007669"/>
    <property type="project" value="UniProtKB-EC"/>
</dbReference>
<evidence type="ECO:0000313" key="8">
    <source>
        <dbReference type="EMBL" id="KAB1443806.1"/>
    </source>
</evidence>
<dbReference type="InterPro" id="IPR014729">
    <property type="entry name" value="Rossmann-like_a/b/a_fold"/>
</dbReference>
<dbReference type="InterPro" id="IPR011063">
    <property type="entry name" value="TilS/TtcA_N"/>
</dbReference>
<dbReference type="AlphaFoldDB" id="A0A6N6N715"/>
<dbReference type="InterPro" id="IPR012094">
    <property type="entry name" value="tRNA_Ile_lys_synt"/>
</dbReference>
<keyword evidence="6" id="KW-0963">Cytoplasm</keyword>
<dbReference type="GO" id="GO:0005737">
    <property type="term" value="C:cytoplasm"/>
    <property type="evidence" value="ECO:0007669"/>
    <property type="project" value="UniProtKB-SubCell"/>
</dbReference>
<dbReference type="GO" id="GO:0005524">
    <property type="term" value="F:ATP binding"/>
    <property type="evidence" value="ECO:0007669"/>
    <property type="project" value="UniProtKB-UniRule"/>
</dbReference>
<dbReference type="InterPro" id="IPR012795">
    <property type="entry name" value="tRNA_Ile_lys_synt_N"/>
</dbReference>
<evidence type="ECO:0000256" key="2">
    <source>
        <dbReference type="ARBA" id="ARBA00022694"/>
    </source>
</evidence>
<keyword evidence="9" id="KW-1185">Reference proteome</keyword>
<keyword evidence="2 6" id="KW-0819">tRNA processing</keyword>
<dbReference type="HAMAP" id="MF_01161">
    <property type="entry name" value="tRNA_Ile_lys_synt"/>
    <property type="match status" value="1"/>
</dbReference>
<comment type="function">
    <text evidence="6">Ligates lysine onto the cytidine present at position 34 of the AUA codon-specific tRNA(Ile) that contains the anticodon CAU, in an ATP-dependent manner. Cytidine is converted to lysidine, thus changing the amino acid specificity of the tRNA from methionine to isoleucine.</text>
</comment>
<evidence type="ECO:0000256" key="5">
    <source>
        <dbReference type="ARBA" id="ARBA00048539"/>
    </source>
</evidence>
<sequence>MPPPLPESIPATLQELPPKWAHFCLGVESFLVNELGVDMEGKAFLTAFSGGIDSTALLLVLKYISRRNHGHVFALHLDHGLRAESPDEAAAAVALCKAADIPCTAIRRDVQAEALSMGMGIEEAGRHVRYALLEREREKLGAQHIALGHHLDDLCEDVLMRMLRGAGWPGISGMPGIDPDRNLVRPFLLTPKSTLRDFLHDLRVPWSQDASNADQRWKRNRVRHSILPLFVEENQSFTSSVARMWRMGRLDDDFWFRRCQMLQPGPLLAQHALEGAHQAERMRFYKHKLDAMGPGQALADSLFRLDAAWREQRIGAVIQFPGDKTAKIVSEGVVFRVKH</sequence>
<dbReference type="Proteomes" id="UP000438699">
    <property type="component" value="Unassembled WGS sequence"/>
</dbReference>
<name>A0A6N6N715_9BACT</name>
<proteinExistence type="inferred from homology"/>
<dbReference type="CDD" id="cd01992">
    <property type="entry name" value="TilS_N"/>
    <property type="match status" value="1"/>
</dbReference>
<comment type="caution">
    <text evidence="8">The sequence shown here is derived from an EMBL/GenBank/DDBJ whole genome shotgun (WGS) entry which is preliminary data.</text>
</comment>
<organism evidence="8 9">
    <name type="scientific">Pseudodesulfovibrio senegalensis</name>
    <dbReference type="NCBI Taxonomy" id="1721087"/>
    <lineage>
        <taxon>Bacteria</taxon>
        <taxon>Pseudomonadati</taxon>
        <taxon>Thermodesulfobacteriota</taxon>
        <taxon>Desulfovibrionia</taxon>
        <taxon>Desulfovibrionales</taxon>
        <taxon>Desulfovibrionaceae</taxon>
    </lineage>
</organism>
<keyword evidence="4 6" id="KW-0067">ATP-binding</keyword>
<dbReference type="GO" id="GO:0006400">
    <property type="term" value="P:tRNA modification"/>
    <property type="evidence" value="ECO:0007669"/>
    <property type="project" value="UniProtKB-UniRule"/>
</dbReference>
<dbReference type="Pfam" id="PF01171">
    <property type="entry name" value="ATP_bind_3"/>
    <property type="match status" value="1"/>
</dbReference>
<evidence type="ECO:0000256" key="6">
    <source>
        <dbReference type="HAMAP-Rule" id="MF_01161"/>
    </source>
</evidence>
<comment type="subcellular location">
    <subcellularLocation>
        <location evidence="6">Cytoplasm</location>
    </subcellularLocation>
</comment>
<feature type="binding site" evidence="6">
    <location>
        <begin position="49"/>
        <end position="54"/>
    </location>
    <ligand>
        <name>ATP</name>
        <dbReference type="ChEBI" id="CHEBI:30616"/>
    </ligand>
</feature>
<dbReference type="SUPFAM" id="SSF52402">
    <property type="entry name" value="Adenine nucleotide alpha hydrolases-like"/>
    <property type="match status" value="1"/>
</dbReference>
<comment type="similarity">
    <text evidence="6">Belongs to the tRNA(Ile)-lysidine synthase family.</text>
</comment>
<keyword evidence="3 6" id="KW-0547">Nucleotide-binding</keyword>
<accession>A0A6N6N715</accession>
<comment type="catalytic activity">
    <reaction evidence="5 6">
        <text>cytidine(34) in tRNA(Ile2) + L-lysine + ATP = lysidine(34) in tRNA(Ile2) + AMP + diphosphate + H(+)</text>
        <dbReference type="Rhea" id="RHEA:43744"/>
        <dbReference type="Rhea" id="RHEA-COMP:10625"/>
        <dbReference type="Rhea" id="RHEA-COMP:10670"/>
        <dbReference type="ChEBI" id="CHEBI:15378"/>
        <dbReference type="ChEBI" id="CHEBI:30616"/>
        <dbReference type="ChEBI" id="CHEBI:32551"/>
        <dbReference type="ChEBI" id="CHEBI:33019"/>
        <dbReference type="ChEBI" id="CHEBI:82748"/>
        <dbReference type="ChEBI" id="CHEBI:83665"/>
        <dbReference type="ChEBI" id="CHEBI:456215"/>
        <dbReference type="EC" id="6.3.4.19"/>
    </reaction>
</comment>
<evidence type="ECO:0000256" key="3">
    <source>
        <dbReference type="ARBA" id="ARBA00022741"/>
    </source>
</evidence>
<dbReference type="EMBL" id="WAIE01000001">
    <property type="protein sequence ID" value="KAB1443806.1"/>
    <property type="molecule type" value="Genomic_DNA"/>
</dbReference>
<dbReference type="OrthoDB" id="9807403at2"/>
<dbReference type="Gene3D" id="3.40.50.620">
    <property type="entry name" value="HUPs"/>
    <property type="match status" value="1"/>
</dbReference>
<dbReference type="EC" id="6.3.4.19" evidence="6"/>
<evidence type="ECO:0000256" key="4">
    <source>
        <dbReference type="ARBA" id="ARBA00022840"/>
    </source>
</evidence>
<evidence type="ECO:0000313" key="9">
    <source>
        <dbReference type="Proteomes" id="UP000438699"/>
    </source>
</evidence>
<dbReference type="PANTHER" id="PTHR43033">
    <property type="entry name" value="TRNA(ILE)-LYSIDINE SYNTHASE-RELATED"/>
    <property type="match status" value="1"/>
</dbReference>
<comment type="domain">
    <text evidence="6">The N-terminal region contains the highly conserved SGGXDS motif, predicted to be a P-loop motif involved in ATP binding.</text>
</comment>
<feature type="domain" description="tRNA(Ile)-lysidine/2-thiocytidine synthase N-terminal" evidence="7">
    <location>
        <begin position="44"/>
        <end position="224"/>
    </location>
</feature>
<reference evidence="8 9" key="1">
    <citation type="journal article" date="2017" name="Int. J. Syst. Evol. Microbiol.">
        <title>Desulfovibrio senegalensis sp. nov., a mesophilic sulfate reducer isolated from marine sediment.</title>
        <authorList>
            <person name="Thioye A."/>
            <person name="Gam Z.B.A."/>
            <person name="Mbengue M."/>
            <person name="Cayol J.L."/>
            <person name="Joseph-Bartoli M."/>
            <person name="Toure-Kane C."/>
            <person name="Labat M."/>
        </authorList>
    </citation>
    <scope>NUCLEOTIDE SEQUENCE [LARGE SCALE GENOMIC DNA]</scope>
    <source>
        <strain evidence="8 9">DSM 101509</strain>
    </source>
</reference>
<gene>
    <name evidence="6 8" type="primary">tilS</name>
    <name evidence="8" type="ORF">F8A88_06120</name>
</gene>
<dbReference type="PANTHER" id="PTHR43033:SF1">
    <property type="entry name" value="TRNA(ILE)-LYSIDINE SYNTHASE-RELATED"/>
    <property type="match status" value="1"/>
</dbReference>
<evidence type="ECO:0000259" key="7">
    <source>
        <dbReference type="Pfam" id="PF01171"/>
    </source>
</evidence>
<keyword evidence="1 6" id="KW-0436">Ligase</keyword>
<evidence type="ECO:0000256" key="1">
    <source>
        <dbReference type="ARBA" id="ARBA00022598"/>
    </source>
</evidence>